<sequence length="251" mass="25443">MLDTATARTALAREWTDTLDRLDALDPAGWDRPTRCAGWTVADLVRHTVWGVSMEADAVSGARARRDTPADGTTVTPSAGVSVLTTALRAAAADLVTGIGALTPEDEDAQAPMPYGPVPLPMALTVFVMEAGVHGSDLAHALGEPDVLAPDVVAATATSLAAFVPLLASNGSGAPDGAVLAAAGPSVDLRIAASGGSWAADPEATPTATVRGSDSDVLLYVLGRIPVDAPGLTVEGDTELAARFKQYVPGP</sequence>
<evidence type="ECO:0000259" key="1">
    <source>
        <dbReference type="Pfam" id="PF07398"/>
    </source>
</evidence>
<dbReference type="Pfam" id="PF07398">
    <property type="entry name" value="MDMPI_C"/>
    <property type="match status" value="1"/>
</dbReference>
<dbReference type="EMBL" id="SMFZ01000002">
    <property type="protein sequence ID" value="TCK21602.1"/>
    <property type="molecule type" value="Genomic_DNA"/>
</dbReference>
<gene>
    <name evidence="3" type="ORF">EV378_5591</name>
</gene>
<comment type="caution">
    <text evidence="3">The sequence shown here is derived from an EMBL/GenBank/DDBJ whole genome shotgun (WGS) entry which is preliminary data.</text>
</comment>
<dbReference type="GO" id="GO:0046872">
    <property type="term" value="F:metal ion binding"/>
    <property type="evidence" value="ECO:0007669"/>
    <property type="project" value="InterPro"/>
</dbReference>
<keyword evidence="4" id="KW-1185">Reference proteome</keyword>
<reference evidence="3 4" key="1">
    <citation type="submission" date="2019-03" db="EMBL/GenBank/DDBJ databases">
        <title>Sequencing the genomes of 1000 actinobacteria strains.</title>
        <authorList>
            <person name="Klenk H.-P."/>
        </authorList>
    </citation>
    <scope>NUCLEOTIDE SEQUENCE [LARGE SCALE GENOMIC DNA]</scope>
    <source>
        <strain evidence="3 4">DSM 44969</strain>
    </source>
</reference>
<feature type="domain" description="MDMPI C-terminal" evidence="1">
    <location>
        <begin position="154"/>
        <end position="243"/>
    </location>
</feature>
<accession>A0A4R1HVS0</accession>
<name>A0A4R1HVS0_PSEEN</name>
<dbReference type="InterPro" id="IPR010872">
    <property type="entry name" value="MDMPI_C-term_domain"/>
</dbReference>
<dbReference type="InterPro" id="IPR034660">
    <property type="entry name" value="DinB/YfiT-like"/>
</dbReference>
<dbReference type="AlphaFoldDB" id="A0A4R1HVS0"/>
<dbReference type="InterPro" id="IPR024344">
    <property type="entry name" value="MDMPI_metal-binding"/>
</dbReference>
<dbReference type="SUPFAM" id="SSF109854">
    <property type="entry name" value="DinB/YfiT-like putative metalloenzymes"/>
    <property type="match status" value="1"/>
</dbReference>
<dbReference type="PANTHER" id="PTHR40758:SF1">
    <property type="entry name" value="CONSERVED PROTEIN"/>
    <property type="match status" value="1"/>
</dbReference>
<dbReference type="NCBIfam" id="TIGR03083">
    <property type="entry name" value="maleylpyruvate isomerase family mycothiol-dependent enzyme"/>
    <property type="match status" value="1"/>
</dbReference>
<dbReference type="PANTHER" id="PTHR40758">
    <property type="entry name" value="CONSERVED PROTEIN"/>
    <property type="match status" value="1"/>
</dbReference>
<protein>
    <submittedName>
        <fullName evidence="3">Uncharacterized protein (TIGR03086 family)</fullName>
    </submittedName>
</protein>
<organism evidence="3 4">
    <name type="scientific">Pseudonocardia endophytica</name>
    <dbReference type="NCBI Taxonomy" id="401976"/>
    <lineage>
        <taxon>Bacteria</taxon>
        <taxon>Bacillati</taxon>
        <taxon>Actinomycetota</taxon>
        <taxon>Actinomycetes</taxon>
        <taxon>Pseudonocardiales</taxon>
        <taxon>Pseudonocardiaceae</taxon>
        <taxon>Pseudonocardia</taxon>
    </lineage>
</organism>
<evidence type="ECO:0000313" key="3">
    <source>
        <dbReference type="EMBL" id="TCK21602.1"/>
    </source>
</evidence>
<proteinExistence type="predicted"/>
<evidence type="ECO:0000313" key="4">
    <source>
        <dbReference type="Proteomes" id="UP000295560"/>
    </source>
</evidence>
<dbReference type="Proteomes" id="UP000295560">
    <property type="component" value="Unassembled WGS sequence"/>
</dbReference>
<dbReference type="GO" id="GO:0005886">
    <property type="term" value="C:plasma membrane"/>
    <property type="evidence" value="ECO:0007669"/>
    <property type="project" value="TreeGrafter"/>
</dbReference>
<dbReference type="InterPro" id="IPR017517">
    <property type="entry name" value="Maleyloyr_isom"/>
</dbReference>
<dbReference type="Pfam" id="PF11716">
    <property type="entry name" value="MDMPI_N"/>
    <property type="match status" value="1"/>
</dbReference>
<dbReference type="RefSeq" id="WP_132430333.1">
    <property type="nucleotide sequence ID" value="NZ_SMFZ01000002.1"/>
</dbReference>
<dbReference type="OrthoDB" id="5185819at2"/>
<feature type="domain" description="Mycothiol-dependent maleylpyruvate isomerase metal-binding" evidence="2">
    <location>
        <begin position="11"/>
        <end position="139"/>
    </location>
</feature>
<evidence type="ECO:0000259" key="2">
    <source>
        <dbReference type="Pfam" id="PF11716"/>
    </source>
</evidence>
<dbReference type="Gene3D" id="1.20.120.450">
    <property type="entry name" value="dinb family like domain"/>
    <property type="match status" value="1"/>
</dbReference>